<dbReference type="Pfam" id="PF01063">
    <property type="entry name" value="Aminotran_4"/>
    <property type="match status" value="1"/>
</dbReference>
<dbReference type="InterPro" id="IPR001544">
    <property type="entry name" value="Aminotrans_IV"/>
</dbReference>
<protein>
    <submittedName>
        <fullName evidence="1">Aminotransferase class IV</fullName>
    </submittedName>
</protein>
<dbReference type="Proteomes" id="UP000677913">
    <property type="component" value="Unassembled WGS sequence"/>
</dbReference>
<dbReference type="InterPro" id="IPR043132">
    <property type="entry name" value="BCAT-like_C"/>
</dbReference>
<dbReference type="SUPFAM" id="SSF56752">
    <property type="entry name" value="D-aminoacid aminotransferase-like PLP-dependent enzymes"/>
    <property type="match status" value="1"/>
</dbReference>
<dbReference type="EMBL" id="JAGSXH010000010">
    <property type="protein sequence ID" value="MBS2962370.1"/>
    <property type="molecule type" value="Genomic_DNA"/>
</dbReference>
<evidence type="ECO:0000313" key="2">
    <source>
        <dbReference type="Proteomes" id="UP000677913"/>
    </source>
</evidence>
<dbReference type="AlphaFoldDB" id="A0A8J7WMW2"/>
<dbReference type="InterPro" id="IPR036038">
    <property type="entry name" value="Aminotransferase-like"/>
</dbReference>
<dbReference type="GO" id="GO:0008483">
    <property type="term" value="F:transaminase activity"/>
    <property type="evidence" value="ECO:0007669"/>
    <property type="project" value="UniProtKB-KW"/>
</dbReference>
<reference evidence="1" key="1">
    <citation type="submission" date="2021-04" db="EMBL/GenBank/DDBJ databases">
        <title>Genome based classification of Actinospica acidithermotolerans sp. nov., an actinobacterium isolated from an Indonesian hot spring.</title>
        <authorList>
            <person name="Kusuma A.B."/>
            <person name="Putra K.E."/>
            <person name="Nafisah S."/>
            <person name="Loh J."/>
            <person name="Nouioui I."/>
            <person name="Goodfellow M."/>
        </authorList>
    </citation>
    <scope>NUCLEOTIDE SEQUENCE</scope>
    <source>
        <strain evidence="1">DSM 45618</strain>
    </source>
</reference>
<gene>
    <name evidence="1" type="ORF">KGA66_04880</name>
</gene>
<comment type="caution">
    <text evidence="1">The sequence shown here is derived from an EMBL/GenBank/DDBJ whole genome shotgun (WGS) entry which is preliminary data.</text>
</comment>
<keyword evidence="2" id="KW-1185">Reference proteome</keyword>
<dbReference type="RefSeq" id="WP_211464954.1">
    <property type="nucleotide sequence ID" value="NZ_JAGSXH010000010.1"/>
</dbReference>
<keyword evidence="1" id="KW-0032">Aminotransferase</keyword>
<organism evidence="1 2">
    <name type="scientific">Actinocrinis puniceicyclus</name>
    <dbReference type="NCBI Taxonomy" id="977794"/>
    <lineage>
        <taxon>Bacteria</taxon>
        <taxon>Bacillati</taxon>
        <taxon>Actinomycetota</taxon>
        <taxon>Actinomycetes</taxon>
        <taxon>Catenulisporales</taxon>
        <taxon>Actinospicaceae</taxon>
        <taxon>Actinocrinis</taxon>
    </lineage>
</organism>
<keyword evidence="1" id="KW-0808">Transferase</keyword>
<evidence type="ECO:0000313" key="1">
    <source>
        <dbReference type="EMBL" id="MBS2962370.1"/>
    </source>
</evidence>
<sequence>MTGSRTAAQGTAGVLRYDGAGFVPETGVADTAPLLAADSWLVQDGTARFLDTHRDRFTAACLEHGLAESGVEGFWHGALRRLPEAGTWFPRVELAADGRLRLRLRPAPPRGGAVVLWVCEPPDPRVCPRTKGPDIGALEALRARARGLGAHEGLLTHGRGEVLEGTTTSLLWWSGDALCVPAAQLPTLPGVTTRCIQRHARELGVEVRGVRAGIELLAECEVWAVNALHGIRPVTGWLGAAGAPGPAPRAAAWQRWWSAQAIPVDGWTGAARNFVPAPPKSKGRELG</sequence>
<accession>A0A8J7WMW2</accession>
<proteinExistence type="predicted"/>
<name>A0A8J7WMW2_9ACTN</name>
<dbReference type="Gene3D" id="3.20.10.10">
    <property type="entry name" value="D-amino Acid Aminotransferase, subunit A, domain 2"/>
    <property type="match status" value="1"/>
</dbReference>